<name>A0A919ED47_9ACTN</name>
<evidence type="ECO:0000256" key="1">
    <source>
        <dbReference type="SAM" id="MobiDB-lite"/>
    </source>
</evidence>
<proteinExistence type="predicted"/>
<reference evidence="2" key="1">
    <citation type="journal article" date="2014" name="Int. J. Syst. Evol. Microbiol.">
        <title>Complete genome sequence of Corynebacterium casei LMG S-19264T (=DSM 44701T), isolated from a smear-ripened cheese.</title>
        <authorList>
            <consortium name="US DOE Joint Genome Institute (JGI-PGF)"/>
            <person name="Walter F."/>
            <person name="Albersmeier A."/>
            <person name="Kalinowski J."/>
            <person name="Ruckert C."/>
        </authorList>
    </citation>
    <scope>NUCLEOTIDE SEQUENCE</scope>
    <source>
        <strain evidence="2">JCM 4059</strain>
    </source>
</reference>
<evidence type="ECO:0000313" key="2">
    <source>
        <dbReference type="EMBL" id="GHF42120.1"/>
    </source>
</evidence>
<accession>A0A919ED47</accession>
<dbReference type="EMBL" id="BNBD01000004">
    <property type="protein sequence ID" value="GHF42120.1"/>
    <property type="molecule type" value="Genomic_DNA"/>
</dbReference>
<feature type="compositionally biased region" description="Basic and acidic residues" evidence="1">
    <location>
        <begin position="1"/>
        <end position="11"/>
    </location>
</feature>
<organism evidence="2 3">
    <name type="scientific">Streptomyces mashuensis</name>
    <dbReference type="NCBI Taxonomy" id="33904"/>
    <lineage>
        <taxon>Bacteria</taxon>
        <taxon>Bacillati</taxon>
        <taxon>Actinomycetota</taxon>
        <taxon>Actinomycetes</taxon>
        <taxon>Kitasatosporales</taxon>
        <taxon>Streptomycetaceae</taxon>
        <taxon>Streptomyces</taxon>
    </lineage>
</organism>
<comment type="caution">
    <text evidence="2">The sequence shown here is derived from an EMBL/GenBank/DDBJ whole genome shotgun (WGS) entry which is preliminary data.</text>
</comment>
<dbReference type="AlphaFoldDB" id="A0A919ED47"/>
<dbReference type="RefSeq" id="WP_190129522.1">
    <property type="nucleotide sequence ID" value="NZ_BNBD01000004.1"/>
</dbReference>
<dbReference type="Proteomes" id="UP000638313">
    <property type="component" value="Unassembled WGS sequence"/>
</dbReference>
<protein>
    <submittedName>
        <fullName evidence="2">Uncharacterized protein</fullName>
    </submittedName>
</protein>
<sequence length="79" mass="8900">MSARDELRSKVAEVNARSRQGRAAPELVRVPPGVSGPRRCDGCWEIKQRRYRAVAVGDRAEAVRATQDMGLHLRYTHLD</sequence>
<keyword evidence="3" id="KW-1185">Reference proteome</keyword>
<gene>
    <name evidence="2" type="ORF">GCM10010218_24050</name>
</gene>
<evidence type="ECO:0000313" key="3">
    <source>
        <dbReference type="Proteomes" id="UP000638313"/>
    </source>
</evidence>
<feature type="region of interest" description="Disordered" evidence="1">
    <location>
        <begin position="1"/>
        <end position="23"/>
    </location>
</feature>
<reference evidence="2" key="2">
    <citation type="submission" date="2020-09" db="EMBL/GenBank/DDBJ databases">
        <authorList>
            <person name="Sun Q."/>
            <person name="Ohkuma M."/>
        </authorList>
    </citation>
    <scope>NUCLEOTIDE SEQUENCE</scope>
    <source>
        <strain evidence="2">JCM 4059</strain>
    </source>
</reference>